<dbReference type="PANTHER" id="PTHR34039">
    <property type="entry name" value="UPF0102 PROTEIN YRAN"/>
    <property type="match status" value="1"/>
</dbReference>
<name>A0ABX5LPK4_9BACT</name>
<dbReference type="Proteomes" id="UP000245523">
    <property type="component" value="Unassembled WGS sequence"/>
</dbReference>
<protein>
    <recommendedName>
        <fullName evidence="2">UPF0102 protein B0H50_10747</fullName>
    </recommendedName>
</protein>
<dbReference type="InterPro" id="IPR011856">
    <property type="entry name" value="tRNA_endonuc-like_dom_sf"/>
</dbReference>
<comment type="similarity">
    <text evidence="1 2">Belongs to the UPF0102 family.</text>
</comment>
<dbReference type="Pfam" id="PF02021">
    <property type="entry name" value="UPF0102"/>
    <property type="match status" value="1"/>
</dbReference>
<proteinExistence type="inferred from homology"/>
<keyword evidence="4" id="KW-1185">Reference proteome</keyword>
<evidence type="ECO:0000313" key="3">
    <source>
        <dbReference type="EMBL" id="PWL03290.1"/>
    </source>
</evidence>
<dbReference type="InterPro" id="IPR003509">
    <property type="entry name" value="UPF0102_YraN-like"/>
</dbReference>
<dbReference type="PANTHER" id="PTHR34039:SF1">
    <property type="entry name" value="UPF0102 PROTEIN YRAN"/>
    <property type="match status" value="1"/>
</dbReference>
<gene>
    <name evidence="3" type="ORF">B0H50_10747</name>
</gene>
<dbReference type="Gene3D" id="3.40.1350.10">
    <property type="match status" value="1"/>
</dbReference>
<organism evidence="3 4">
    <name type="scientific">Hallerella porci</name>
    <dbReference type="NCBI Taxonomy" id="1945871"/>
    <lineage>
        <taxon>Bacteria</taxon>
        <taxon>Pseudomonadati</taxon>
        <taxon>Fibrobacterota</taxon>
        <taxon>Fibrobacteria</taxon>
        <taxon>Fibrobacterales</taxon>
        <taxon>Fibrobacteraceae</taxon>
        <taxon>Hallerella</taxon>
    </lineage>
</organism>
<keyword evidence="3" id="KW-0378">Hydrolase</keyword>
<dbReference type="EMBL" id="QGHD01000007">
    <property type="protein sequence ID" value="PWL03290.1"/>
    <property type="molecule type" value="Genomic_DNA"/>
</dbReference>
<accession>A0ABX5LPK4</accession>
<evidence type="ECO:0000256" key="2">
    <source>
        <dbReference type="HAMAP-Rule" id="MF_00048"/>
    </source>
</evidence>
<dbReference type="GO" id="GO:0004519">
    <property type="term" value="F:endonuclease activity"/>
    <property type="evidence" value="ECO:0007669"/>
    <property type="project" value="UniProtKB-KW"/>
</dbReference>
<dbReference type="HAMAP" id="MF_00048">
    <property type="entry name" value="UPF0102"/>
    <property type="match status" value="1"/>
</dbReference>
<dbReference type="RefSeq" id="WP_106198723.1">
    <property type="nucleotide sequence ID" value="NZ_QGHD01000007.1"/>
</dbReference>
<sequence>MIDAGKSANKKKGRFAELQATAFLCRKNCRILARNYRYLNGELDIVAQAPDGTILFVEVKSVWKSDKGTPASRVNSKKQFQVWKTAVHFLHFHGGLDQKSRFDVVCVDMSQGTPKLTHYEDAFVANQVIPRC</sequence>
<dbReference type="InterPro" id="IPR011335">
    <property type="entry name" value="Restrct_endonuc-II-like"/>
</dbReference>
<evidence type="ECO:0000256" key="1">
    <source>
        <dbReference type="ARBA" id="ARBA00006738"/>
    </source>
</evidence>
<dbReference type="SUPFAM" id="SSF52980">
    <property type="entry name" value="Restriction endonuclease-like"/>
    <property type="match status" value="1"/>
</dbReference>
<keyword evidence="3" id="KW-0540">Nuclease</keyword>
<evidence type="ECO:0000313" key="4">
    <source>
        <dbReference type="Proteomes" id="UP000245523"/>
    </source>
</evidence>
<comment type="caution">
    <text evidence="3">The sequence shown here is derived from an EMBL/GenBank/DDBJ whole genome shotgun (WGS) entry which is preliminary data.</text>
</comment>
<keyword evidence="3" id="KW-0255">Endonuclease</keyword>
<reference evidence="3 4" key="1">
    <citation type="submission" date="2018-05" db="EMBL/GenBank/DDBJ databases">
        <title>Animal gut microbial communities from fecal samples from Wisconsin, USA.</title>
        <authorList>
            <person name="Neumann A."/>
        </authorList>
    </citation>
    <scope>NUCLEOTIDE SEQUENCE [LARGE SCALE GENOMIC DNA]</scope>
    <source>
        <strain evidence="3 4">UWS4</strain>
    </source>
</reference>